<organism evidence="3 4">
    <name type="scientific">Colletotrichum fioriniae PJ7</name>
    <dbReference type="NCBI Taxonomy" id="1445577"/>
    <lineage>
        <taxon>Eukaryota</taxon>
        <taxon>Fungi</taxon>
        <taxon>Dikarya</taxon>
        <taxon>Ascomycota</taxon>
        <taxon>Pezizomycotina</taxon>
        <taxon>Sordariomycetes</taxon>
        <taxon>Hypocreomycetidae</taxon>
        <taxon>Glomerellales</taxon>
        <taxon>Glomerellaceae</taxon>
        <taxon>Colletotrichum</taxon>
        <taxon>Colletotrichum acutatum species complex</taxon>
    </lineage>
</organism>
<keyword evidence="2" id="KW-0812">Transmembrane</keyword>
<evidence type="ECO:0000256" key="1">
    <source>
        <dbReference type="SAM" id="MobiDB-lite"/>
    </source>
</evidence>
<feature type="transmembrane region" description="Helical" evidence="2">
    <location>
        <begin position="179"/>
        <end position="199"/>
    </location>
</feature>
<feature type="transmembrane region" description="Helical" evidence="2">
    <location>
        <begin position="122"/>
        <end position="143"/>
    </location>
</feature>
<dbReference type="AlphaFoldDB" id="A0A010S4R1"/>
<sequence>MSSKLSSNPLSRSTWNCFAKIETNPDISGIGVIIGFVGTGGLIILLLTVHYLFAYDPTLDLFRTLDQPNAKASRPNAIDVAFLGWFRGSLKHFGFRWFSAVTHLGALTYLRNYHINRKKQRIWRLALMILVLVMLIAAMIIGVPIKSGLFYVSGGIPAICHLFDSGVKNRNINGIDPEVALSTSFSVLIMTMGFVFRVLKMGRQTSERFQRLRIRYREKVIKVIKLDRHQSNIFVGSWGYMTLVAKPLTACWLYGRTYLNFFNSMFGEILWLTFTASWGLIQLLPLRDLAGESTDLRSSASEDIPDNNATDSQDTWGFGQLVAVILFASPIIFIAEAFCNIGSKESSPLDSNPATICAAPSPAGSRHNFSIAPEDTLTEFGTRRAGEIKELVRSLQPSSHMESASFWALPHRDISPDSSHLLDGLRTGAEDQEV</sequence>
<evidence type="ECO:0000313" key="3">
    <source>
        <dbReference type="EMBL" id="EXF79578.1"/>
    </source>
</evidence>
<protein>
    <submittedName>
        <fullName evidence="3">Uncharacterized protein</fullName>
    </submittedName>
</protein>
<keyword evidence="2" id="KW-0472">Membrane</keyword>
<dbReference type="HOGENOM" id="CLU_033829_0_0_1"/>
<name>A0A010S4R1_9PEZI</name>
<feature type="transmembrane region" description="Helical" evidence="2">
    <location>
        <begin position="93"/>
        <end position="110"/>
    </location>
</feature>
<accession>A0A010S4R1</accession>
<evidence type="ECO:0000313" key="4">
    <source>
        <dbReference type="Proteomes" id="UP000020467"/>
    </source>
</evidence>
<keyword evidence="4" id="KW-1185">Reference proteome</keyword>
<comment type="caution">
    <text evidence="3">The sequence shown here is derived from an EMBL/GenBank/DDBJ whole genome shotgun (WGS) entry which is preliminary data.</text>
</comment>
<dbReference type="OrthoDB" id="5427664at2759"/>
<feature type="transmembrane region" description="Helical" evidence="2">
    <location>
        <begin position="318"/>
        <end position="339"/>
    </location>
</feature>
<dbReference type="eggNOG" id="ENOG502RKXV">
    <property type="taxonomic scope" value="Eukaryota"/>
</dbReference>
<dbReference type="EMBL" id="JARH01000547">
    <property type="protein sequence ID" value="EXF79578.1"/>
    <property type="molecule type" value="Genomic_DNA"/>
</dbReference>
<feature type="region of interest" description="Disordered" evidence="1">
    <location>
        <begin position="415"/>
        <end position="434"/>
    </location>
</feature>
<feature type="transmembrane region" description="Helical" evidence="2">
    <location>
        <begin position="261"/>
        <end position="281"/>
    </location>
</feature>
<reference evidence="3 4" key="1">
    <citation type="submission" date="2014-02" db="EMBL/GenBank/DDBJ databases">
        <title>The genome sequence of Colletotrichum fioriniae PJ7.</title>
        <authorList>
            <person name="Baroncelli R."/>
            <person name="Thon M.R."/>
        </authorList>
    </citation>
    <scope>NUCLEOTIDE SEQUENCE [LARGE SCALE GENOMIC DNA]</scope>
    <source>
        <strain evidence="3 4">PJ7</strain>
    </source>
</reference>
<proteinExistence type="predicted"/>
<dbReference type="Proteomes" id="UP000020467">
    <property type="component" value="Unassembled WGS sequence"/>
</dbReference>
<gene>
    <name evidence="3" type="ORF">CFIO01_03695</name>
</gene>
<keyword evidence="2" id="KW-1133">Transmembrane helix</keyword>
<feature type="transmembrane region" description="Helical" evidence="2">
    <location>
        <begin position="30"/>
        <end position="53"/>
    </location>
</feature>
<dbReference type="KEGG" id="cfj:CFIO01_03695"/>
<evidence type="ECO:0000256" key="2">
    <source>
        <dbReference type="SAM" id="Phobius"/>
    </source>
</evidence>